<evidence type="ECO:0000256" key="5">
    <source>
        <dbReference type="ARBA" id="ARBA00022692"/>
    </source>
</evidence>
<dbReference type="GO" id="GO:0005886">
    <property type="term" value="C:plasma membrane"/>
    <property type="evidence" value="ECO:0007669"/>
    <property type="project" value="UniProtKB-SubCell"/>
</dbReference>
<dbReference type="GO" id="GO:0015297">
    <property type="term" value="F:antiporter activity"/>
    <property type="evidence" value="ECO:0007669"/>
    <property type="project" value="InterPro"/>
</dbReference>
<feature type="region of interest" description="Disordered" evidence="8">
    <location>
        <begin position="34"/>
        <end position="76"/>
    </location>
</feature>
<organism evidence="10 11">
    <name type="scientific">Krasilnikoviella flava</name>
    <dbReference type="NCBI Taxonomy" id="526729"/>
    <lineage>
        <taxon>Bacteria</taxon>
        <taxon>Bacillati</taxon>
        <taxon>Actinomycetota</taxon>
        <taxon>Actinomycetes</taxon>
        <taxon>Micrococcales</taxon>
        <taxon>Promicromonosporaceae</taxon>
        <taxon>Krasilnikoviella</taxon>
    </lineage>
</organism>
<name>A0A1T5KBJ8_9MICO</name>
<comment type="similarity">
    <text evidence="2">Belongs to the multi antimicrobial extrusion (MATE) (TC 2.A.66.1) family.</text>
</comment>
<dbReference type="AlphaFoldDB" id="A0A1T5KBJ8"/>
<evidence type="ECO:0000313" key="10">
    <source>
        <dbReference type="EMBL" id="SKC61093.1"/>
    </source>
</evidence>
<evidence type="ECO:0000256" key="9">
    <source>
        <dbReference type="SAM" id="Phobius"/>
    </source>
</evidence>
<dbReference type="NCBIfam" id="TIGR00797">
    <property type="entry name" value="matE"/>
    <property type="match status" value="1"/>
</dbReference>
<keyword evidence="7 9" id="KW-0472">Membrane</keyword>
<dbReference type="PANTHER" id="PTHR42893">
    <property type="entry name" value="PROTEIN DETOXIFICATION 44, CHLOROPLASTIC-RELATED"/>
    <property type="match status" value="1"/>
</dbReference>
<keyword evidence="3" id="KW-0813">Transport</keyword>
<comment type="subcellular location">
    <subcellularLocation>
        <location evidence="1">Cell membrane</location>
        <topology evidence="1">Multi-pass membrane protein</topology>
    </subcellularLocation>
</comment>
<dbReference type="InterPro" id="IPR002528">
    <property type="entry name" value="MATE_fam"/>
</dbReference>
<evidence type="ECO:0000256" key="6">
    <source>
        <dbReference type="ARBA" id="ARBA00022989"/>
    </source>
</evidence>
<evidence type="ECO:0000256" key="4">
    <source>
        <dbReference type="ARBA" id="ARBA00022475"/>
    </source>
</evidence>
<feature type="transmembrane region" description="Helical" evidence="9">
    <location>
        <begin position="481"/>
        <end position="499"/>
    </location>
</feature>
<feature type="transmembrane region" description="Helical" evidence="9">
    <location>
        <begin position="208"/>
        <end position="229"/>
    </location>
</feature>
<dbReference type="STRING" id="526729.SAMN04324258_2033"/>
<feature type="transmembrane region" description="Helical" evidence="9">
    <location>
        <begin position="126"/>
        <end position="148"/>
    </location>
</feature>
<feature type="transmembrane region" description="Helical" evidence="9">
    <location>
        <begin position="452"/>
        <end position="475"/>
    </location>
</feature>
<feature type="compositionally biased region" description="Basic and acidic residues" evidence="8">
    <location>
        <begin position="63"/>
        <end position="76"/>
    </location>
</feature>
<keyword evidence="5 9" id="KW-0812">Transmembrane</keyword>
<feature type="transmembrane region" description="Helical" evidence="9">
    <location>
        <begin position="320"/>
        <end position="340"/>
    </location>
</feature>
<evidence type="ECO:0000256" key="3">
    <source>
        <dbReference type="ARBA" id="ARBA00022448"/>
    </source>
</evidence>
<evidence type="ECO:0000256" key="1">
    <source>
        <dbReference type="ARBA" id="ARBA00004651"/>
    </source>
</evidence>
<keyword evidence="11" id="KW-1185">Reference proteome</keyword>
<feature type="transmembrane region" description="Helical" evidence="9">
    <location>
        <begin position="236"/>
        <end position="255"/>
    </location>
</feature>
<dbReference type="PIRSF" id="PIRSF006603">
    <property type="entry name" value="DinF"/>
    <property type="match status" value="1"/>
</dbReference>
<feature type="transmembrane region" description="Helical" evidence="9">
    <location>
        <begin position="86"/>
        <end position="106"/>
    </location>
</feature>
<dbReference type="GO" id="GO:0042910">
    <property type="term" value="F:xenobiotic transmembrane transporter activity"/>
    <property type="evidence" value="ECO:0007669"/>
    <property type="project" value="InterPro"/>
</dbReference>
<feature type="transmembrane region" description="Helical" evidence="9">
    <location>
        <begin position="385"/>
        <end position="406"/>
    </location>
</feature>
<dbReference type="InterPro" id="IPR044644">
    <property type="entry name" value="DinF-like"/>
</dbReference>
<dbReference type="InterPro" id="IPR048279">
    <property type="entry name" value="MdtK-like"/>
</dbReference>
<evidence type="ECO:0000313" key="11">
    <source>
        <dbReference type="Proteomes" id="UP000189777"/>
    </source>
</evidence>
<feature type="transmembrane region" description="Helical" evidence="9">
    <location>
        <begin position="418"/>
        <end position="440"/>
    </location>
</feature>
<evidence type="ECO:0000256" key="7">
    <source>
        <dbReference type="ARBA" id="ARBA00023136"/>
    </source>
</evidence>
<dbReference type="CDD" id="cd13136">
    <property type="entry name" value="MATE_DinF_like"/>
    <property type="match status" value="1"/>
</dbReference>
<dbReference type="PANTHER" id="PTHR42893:SF46">
    <property type="entry name" value="PROTEIN DETOXIFICATION 44, CHLOROPLASTIC"/>
    <property type="match status" value="1"/>
</dbReference>
<dbReference type="Proteomes" id="UP000189777">
    <property type="component" value="Unassembled WGS sequence"/>
</dbReference>
<feature type="transmembrane region" description="Helical" evidence="9">
    <location>
        <begin position="168"/>
        <end position="188"/>
    </location>
</feature>
<feature type="transmembrane region" description="Helical" evidence="9">
    <location>
        <begin position="346"/>
        <end position="365"/>
    </location>
</feature>
<gene>
    <name evidence="10" type="ORF">SAMN04324258_2033</name>
</gene>
<protein>
    <submittedName>
        <fullName evidence="10">Putative efflux protein, MATE family</fullName>
    </submittedName>
</protein>
<sequence>MHNWGYRLCTTSSELLTCGVITLRLWKERKLGDVHRTPDPDGGHPGATPSSPTPSDGHAPGEAAHKVVHRGEDDGRAGRRRIDRDILALALPALGALVAEPLFVLVDSAVVGHLGTAQLAGLSVASTLLVTLVGLCVFLAYATTAAVARLVGAGRTRDALQSGIDGMWLALGLGALLAVVLAVGAPWAVAAMGADPAVAGYATTYLRWSLIGLPGMLVVLASTGVLRGLQDTRTPLWVASTGAVVNAILSVTLVYGAGLGIAGSAIGTAATQLGMGAVLTVVVVRGARRHHASLRPHRAGIWANARAGAPLFVRTASLRLAILLTVAVATSLGASALAGYQVVNSLWGLAAFALDALAIAGQALVGHGLGSGDVGRVRAVLRRSLQWGVGAGVVIGVVFAVSGWWIAPLFTADPDVRVAITAGLVVTGVLMPMAGWVFVLDGVLIGAGDGRFLAWAGMLTLVVYVPFALAVRAWAPDGAVGLAWLWGAFAGVFMLARALTTGLRARGERWMVTGA</sequence>
<dbReference type="EMBL" id="FUZQ01000003">
    <property type="protein sequence ID" value="SKC61093.1"/>
    <property type="molecule type" value="Genomic_DNA"/>
</dbReference>
<evidence type="ECO:0000256" key="2">
    <source>
        <dbReference type="ARBA" id="ARBA00010199"/>
    </source>
</evidence>
<proteinExistence type="inferred from homology"/>
<evidence type="ECO:0000256" key="8">
    <source>
        <dbReference type="SAM" id="MobiDB-lite"/>
    </source>
</evidence>
<reference evidence="10 11" key="1">
    <citation type="submission" date="2017-02" db="EMBL/GenBank/DDBJ databases">
        <authorList>
            <person name="Peterson S.W."/>
        </authorList>
    </citation>
    <scope>NUCLEOTIDE SEQUENCE [LARGE SCALE GENOMIC DNA]</scope>
    <source>
        <strain evidence="10 11">DSM 21481</strain>
    </source>
</reference>
<accession>A0A1T5KBJ8</accession>
<feature type="transmembrane region" description="Helical" evidence="9">
    <location>
        <begin position="261"/>
        <end position="284"/>
    </location>
</feature>
<dbReference type="Pfam" id="PF01554">
    <property type="entry name" value="MatE"/>
    <property type="match status" value="2"/>
</dbReference>
<keyword evidence="6 9" id="KW-1133">Transmembrane helix</keyword>
<keyword evidence="4" id="KW-1003">Cell membrane</keyword>